<dbReference type="InterPro" id="IPR013559">
    <property type="entry name" value="YheO"/>
</dbReference>
<reference evidence="4 5" key="1">
    <citation type="submission" date="2020-10" db="EMBL/GenBank/DDBJ databases">
        <authorList>
            <person name="Peeters C."/>
        </authorList>
    </citation>
    <scope>NUCLEOTIDE SEQUENCE [LARGE SCALE GENOMIC DNA]</scope>
    <source>
        <strain evidence="4 5">LMG 27952</strain>
    </source>
</reference>
<protein>
    <submittedName>
        <fullName evidence="4">Transcriptional regulator DauR</fullName>
    </submittedName>
</protein>
<feature type="domain" description="YheO-like" evidence="2">
    <location>
        <begin position="32"/>
        <end position="153"/>
    </location>
</feature>
<gene>
    <name evidence="4" type="primary">dauR_3</name>
    <name evidence="4" type="ORF">LMG27952_07044</name>
</gene>
<dbReference type="InterPro" id="IPR039446">
    <property type="entry name" value="DauR-like"/>
</dbReference>
<dbReference type="Pfam" id="PF13309">
    <property type="entry name" value="HTH_22"/>
    <property type="match status" value="1"/>
</dbReference>
<dbReference type="InterPro" id="IPR039445">
    <property type="entry name" value="DauR-like_HTH"/>
</dbReference>
<evidence type="ECO:0000259" key="3">
    <source>
        <dbReference type="Pfam" id="PF13309"/>
    </source>
</evidence>
<dbReference type="PANTHER" id="PTHR35568">
    <property type="entry name" value="TRANSCRIPTIONAL REGULATOR DAUR"/>
    <property type="match status" value="1"/>
</dbReference>
<organism evidence="4 5">
    <name type="scientific">Paraburkholderia hiiakae</name>
    <dbReference type="NCBI Taxonomy" id="1081782"/>
    <lineage>
        <taxon>Bacteria</taxon>
        <taxon>Pseudomonadati</taxon>
        <taxon>Pseudomonadota</taxon>
        <taxon>Betaproteobacteria</taxon>
        <taxon>Burkholderiales</taxon>
        <taxon>Burkholderiaceae</taxon>
        <taxon>Paraburkholderia</taxon>
    </lineage>
</organism>
<comment type="caution">
    <text evidence="4">The sequence shown here is derived from an EMBL/GenBank/DDBJ whole genome shotgun (WGS) entry which is preliminary data.</text>
</comment>
<dbReference type="Proteomes" id="UP000656319">
    <property type="component" value="Unassembled WGS sequence"/>
</dbReference>
<feature type="region of interest" description="Disordered" evidence="1">
    <location>
        <begin position="1"/>
        <end position="21"/>
    </location>
</feature>
<keyword evidence="5" id="KW-1185">Reference proteome</keyword>
<evidence type="ECO:0000313" key="5">
    <source>
        <dbReference type="Proteomes" id="UP000656319"/>
    </source>
</evidence>
<accession>A0ABM8P9R7</accession>
<feature type="compositionally biased region" description="Low complexity" evidence="1">
    <location>
        <begin position="1"/>
        <end position="12"/>
    </location>
</feature>
<name>A0ABM8P9R7_9BURK</name>
<dbReference type="PANTHER" id="PTHR35568:SF1">
    <property type="entry name" value="TRANSCRIPTIONAL REGULATOR DAUR"/>
    <property type="match status" value="1"/>
</dbReference>
<dbReference type="EMBL" id="CAJHCQ010000029">
    <property type="protein sequence ID" value="CAD6560112.1"/>
    <property type="molecule type" value="Genomic_DNA"/>
</dbReference>
<dbReference type="Pfam" id="PF08348">
    <property type="entry name" value="PAS_6"/>
    <property type="match status" value="1"/>
</dbReference>
<evidence type="ECO:0000313" key="4">
    <source>
        <dbReference type="EMBL" id="CAD6560112.1"/>
    </source>
</evidence>
<evidence type="ECO:0000256" key="1">
    <source>
        <dbReference type="SAM" id="MobiDB-lite"/>
    </source>
</evidence>
<dbReference type="RefSeq" id="WP_201700475.1">
    <property type="nucleotide sequence ID" value="NZ_CAJHCQ010000029.1"/>
</dbReference>
<proteinExistence type="predicted"/>
<sequence>MATRSSSSSASASRRRRALSPEIQAERTAVMNALHPVVQLLGSVLGSNVEVALHDLTHPEDSVVSIVNGHVTGRSVGSSALRGPKGDVSYAAVMDARSARGEPGHAIIGDYPTENASGQPLRSSTVVFRDAEGYPFSALCLNADMTMFEMAHNWLERLLNRKPAEEPVATTEPQLDVLMKEIIDDAVHKLGKPVSMMNKEEKIYAVQVMTRRGLFIVKGGVERAALALNVSRHTIYNYLEALRQRSDAAG</sequence>
<feature type="domain" description="Transcriptional regulator DauR-like HTH" evidence="3">
    <location>
        <begin position="179"/>
        <end position="239"/>
    </location>
</feature>
<evidence type="ECO:0000259" key="2">
    <source>
        <dbReference type="Pfam" id="PF08348"/>
    </source>
</evidence>